<evidence type="ECO:0000256" key="7">
    <source>
        <dbReference type="RuleBase" id="RU361124"/>
    </source>
</evidence>
<evidence type="ECO:0000256" key="3">
    <source>
        <dbReference type="ARBA" id="ARBA00023015"/>
    </source>
</evidence>
<feature type="domain" description="Enhancer of polycomb-like N-terminal" evidence="9">
    <location>
        <begin position="18"/>
        <end position="181"/>
    </location>
</feature>
<feature type="region of interest" description="Disordered" evidence="8">
    <location>
        <begin position="325"/>
        <end position="357"/>
    </location>
</feature>
<dbReference type="Proteomes" id="UP000623467">
    <property type="component" value="Unassembled WGS sequence"/>
</dbReference>
<dbReference type="PANTHER" id="PTHR14898">
    <property type="entry name" value="ENHANCER OF POLYCOMB"/>
    <property type="match status" value="1"/>
</dbReference>
<dbReference type="GO" id="GO:0035267">
    <property type="term" value="C:NuA4 histone acetyltransferase complex"/>
    <property type="evidence" value="ECO:0007669"/>
    <property type="project" value="InterPro"/>
</dbReference>
<evidence type="ECO:0000256" key="4">
    <source>
        <dbReference type="ARBA" id="ARBA00023163"/>
    </source>
</evidence>
<feature type="region of interest" description="Disordered" evidence="8">
    <location>
        <begin position="136"/>
        <end position="162"/>
    </location>
</feature>
<feature type="compositionally biased region" description="Low complexity" evidence="8">
    <location>
        <begin position="582"/>
        <end position="593"/>
    </location>
</feature>
<dbReference type="OrthoDB" id="435275at2759"/>
<name>A0A8H6YMF7_9AGAR</name>
<gene>
    <name evidence="10" type="ORF">MSAN_01166900</name>
</gene>
<accession>A0A8H6YMF7</accession>
<reference evidence="10" key="1">
    <citation type="submission" date="2020-05" db="EMBL/GenBank/DDBJ databases">
        <title>Mycena genomes resolve the evolution of fungal bioluminescence.</title>
        <authorList>
            <person name="Tsai I.J."/>
        </authorList>
    </citation>
    <scope>NUCLEOTIDE SEQUENCE</scope>
    <source>
        <strain evidence="10">160909Yilan</strain>
    </source>
</reference>
<comment type="caution">
    <text evidence="10">The sequence shown here is derived from an EMBL/GenBank/DDBJ whole genome shotgun (WGS) entry which is preliminary data.</text>
</comment>
<comment type="subcellular location">
    <subcellularLocation>
        <location evidence="1 7">Nucleus</location>
    </subcellularLocation>
</comment>
<keyword evidence="11" id="KW-1185">Reference proteome</keyword>
<keyword evidence="3 7" id="KW-0805">Transcription regulation</keyword>
<dbReference type="GO" id="GO:0006357">
    <property type="term" value="P:regulation of transcription by RNA polymerase II"/>
    <property type="evidence" value="ECO:0007669"/>
    <property type="project" value="InterPro"/>
</dbReference>
<proteinExistence type="inferred from homology"/>
<keyword evidence="5 7" id="KW-0539">Nucleus</keyword>
<dbReference type="Pfam" id="PF10513">
    <property type="entry name" value="EPL1"/>
    <property type="match status" value="1"/>
</dbReference>
<feature type="compositionally biased region" description="Pro residues" evidence="8">
    <location>
        <begin position="597"/>
        <end position="610"/>
    </location>
</feature>
<dbReference type="InterPro" id="IPR024943">
    <property type="entry name" value="Enhancer_polycomb"/>
</dbReference>
<comment type="similarity">
    <text evidence="2 7">Belongs to the enhancer of polycomb family.</text>
</comment>
<evidence type="ECO:0000256" key="2">
    <source>
        <dbReference type="ARBA" id="ARBA00008035"/>
    </source>
</evidence>
<evidence type="ECO:0000256" key="1">
    <source>
        <dbReference type="ARBA" id="ARBA00004123"/>
    </source>
</evidence>
<feature type="region of interest" description="Disordered" evidence="8">
    <location>
        <begin position="576"/>
        <end position="663"/>
    </location>
</feature>
<evidence type="ECO:0000256" key="8">
    <source>
        <dbReference type="SAM" id="MobiDB-lite"/>
    </source>
</evidence>
<dbReference type="EMBL" id="JACAZH010000008">
    <property type="protein sequence ID" value="KAF7361342.1"/>
    <property type="molecule type" value="Genomic_DNA"/>
</dbReference>
<dbReference type="GO" id="GO:0005634">
    <property type="term" value="C:nucleus"/>
    <property type="evidence" value="ECO:0007669"/>
    <property type="project" value="UniProtKB-SubCell"/>
</dbReference>
<organism evidence="10 11">
    <name type="scientific">Mycena sanguinolenta</name>
    <dbReference type="NCBI Taxonomy" id="230812"/>
    <lineage>
        <taxon>Eukaryota</taxon>
        <taxon>Fungi</taxon>
        <taxon>Dikarya</taxon>
        <taxon>Basidiomycota</taxon>
        <taxon>Agaricomycotina</taxon>
        <taxon>Agaricomycetes</taxon>
        <taxon>Agaricomycetidae</taxon>
        <taxon>Agaricales</taxon>
        <taxon>Marasmiineae</taxon>
        <taxon>Mycenaceae</taxon>
        <taxon>Mycena</taxon>
    </lineage>
</organism>
<protein>
    <recommendedName>
        <fullName evidence="7">Enhancer of polycomb-like protein</fullName>
    </recommendedName>
</protein>
<evidence type="ECO:0000256" key="5">
    <source>
        <dbReference type="ARBA" id="ARBA00023242"/>
    </source>
</evidence>
<evidence type="ECO:0000259" key="9">
    <source>
        <dbReference type="Pfam" id="PF10513"/>
    </source>
</evidence>
<feature type="compositionally biased region" description="Low complexity" evidence="8">
    <location>
        <begin position="647"/>
        <end position="663"/>
    </location>
</feature>
<keyword evidence="4 7" id="KW-0804">Transcription</keyword>
<sequence length="784" mass="86106">MAPRAVLPQKKNRARCGIKYPLRIVKGDLAADSEYIDEDLEEAALQLTADVDINEGNEHHLQAALATKAVFIPTPGSIRIVENYEELYPSNRWVDPISYLKTTQTCEEACSNALVDHEFTYFMDEIDKQWLDKNNQEARGEGTSAQGARPVSKGKAKSPEMGVPVSISEDEFELVMGLLERITDQKFIPNDKLDFSLYEDFFFEALVGRPRRSLLKDSRRLRPTLNFDESDILNESYICFRRRDNKPVRKTRAGQAANNADKLVQLDQNLSQALDIANALLARENVKQAAAVQSHNVWRARQPMADLLRKFPSLITKADEERLVEKPRKVKPPRSSLPKVKVLPPSHPGTPSAPAAPQAILPSARCAAIQQEIMKSMQKESQELKEHCQVDVVDDPYQLCPVPRAEKMWVDVPMSPSRANQPVLRANQHAVRLRYGRGGRRFLDRRSTSHPYLPELYNHRQHADDLDEETTHRLHGQWRFDADCTLFGPPEEENRELVDEYDTRFLAKRLAWVTKEEAALVTDASLAVPGHDVRILPEYFTTNVALLQEIYQKPSLSGFLAEEGIRLARTFASVAASPRSNTPAATVRATAAAQKPTPVPMRPPAAPAPAQPRMQENVSPQPATVSSPSTRPPAASPVPPRMQENISPKPGSAPVASSPVVQSPVRPRTYVTLPHNPNPIVPRANGDAVKSGAGGGGGGAHGTPVNVNVNLNARPAPGGHGQSPQTHPLQTNGARTVAVPGYAPLSTGTNVTLKLPSRAPSRPSPLATHSVVVSSSPSSRASDS</sequence>
<feature type="compositionally biased region" description="Low complexity" evidence="8">
    <location>
        <begin position="755"/>
        <end position="784"/>
    </location>
</feature>
<comment type="function">
    <text evidence="6">Component of the NuA4 histone acetyltransferase complex which is involved in transcriptional activation of selected genes principally by acetylation of nucleosomal histone H4 and H2A. The NuA4 complex is also involved in DNA repair. Involved in gene silencing by neighboring heterochromatin, blockage of the silencing spreading along the chromosome, and required for cell cycle progression through G2/M.</text>
</comment>
<evidence type="ECO:0000313" key="11">
    <source>
        <dbReference type="Proteomes" id="UP000623467"/>
    </source>
</evidence>
<feature type="region of interest" description="Disordered" evidence="8">
    <location>
        <begin position="739"/>
        <end position="784"/>
    </location>
</feature>
<evidence type="ECO:0000256" key="6">
    <source>
        <dbReference type="ARBA" id="ARBA00025513"/>
    </source>
</evidence>
<feature type="compositionally biased region" description="Pro residues" evidence="8">
    <location>
        <begin position="630"/>
        <end position="640"/>
    </location>
</feature>
<dbReference type="InterPro" id="IPR019542">
    <property type="entry name" value="Enhancer_polycomb-like_N"/>
</dbReference>
<dbReference type="AlphaFoldDB" id="A0A8H6YMF7"/>
<evidence type="ECO:0000313" key="10">
    <source>
        <dbReference type="EMBL" id="KAF7361342.1"/>
    </source>
</evidence>